<gene>
    <name evidence="2" type="ORF">JR064_10285</name>
</gene>
<feature type="domain" description="ABM" evidence="1">
    <location>
        <begin position="1"/>
        <end position="65"/>
    </location>
</feature>
<organism evidence="2 3">
    <name type="scientific">Xanthomonas bonasiae</name>
    <dbReference type="NCBI Taxonomy" id="2810351"/>
    <lineage>
        <taxon>Bacteria</taxon>
        <taxon>Pseudomonadati</taxon>
        <taxon>Pseudomonadota</taxon>
        <taxon>Gammaproteobacteria</taxon>
        <taxon>Lysobacterales</taxon>
        <taxon>Lysobacteraceae</taxon>
        <taxon>Xanthomonas</taxon>
    </lineage>
</organism>
<evidence type="ECO:0000313" key="3">
    <source>
        <dbReference type="Proteomes" id="UP000695802"/>
    </source>
</evidence>
<name>A0ABS3B2L5_9XANT</name>
<comment type="caution">
    <text evidence="2">The sequence shown here is derived from an EMBL/GenBank/DDBJ whole genome shotgun (WGS) entry which is preliminary data.</text>
</comment>
<dbReference type="SUPFAM" id="SSF54909">
    <property type="entry name" value="Dimeric alpha+beta barrel"/>
    <property type="match status" value="1"/>
</dbReference>
<keyword evidence="2" id="KW-0560">Oxidoreductase</keyword>
<evidence type="ECO:0000259" key="1">
    <source>
        <dbReference type="Pfam" id="PF03992"/>
    </source>
</evidence>
<dbReference type="Proteomes" id="UP000695802">
    <property type="component" value="Unassembled WGS sequence"/>
</dbReference>
<reference evidence="2 3" key="1">
    <citation type="submission" date="2021-02" db="EMBL/GenBank/DDBJ databases">
        <title>Taxonomically Unique Crown Gall-Associated Xanthomonas Stains Have Deficiency in Virulence Repertories.</title>
        <authorList>
            <person name="Mafakheri H."/>
            <person name="Taghavi S.M."/>
            <person name="Dimkic I."/>
            <person name="Nemanja K."/>
            <person name="Osdaghi E."/>
        </authorList>
    </citation>
    <scope>NUCLEOTIDE SEQUENCE [LARGE SCALE GENOMIC DNA]</scope>
    <source>
        <strain evidence="2 3">FX4</strain>
    </source>
</reference>
<dbReference type="Gene3D" id="3.30.70.100">
    <property type="match status" value="1"/>
</dbReference>
<keyword evidence="3" id="KW-1185">Reference proteome</keyword>
<protein>
    <submittedName>
        <fullName evidence="2">Antibiotic biosynthesis monooxygenase</fullName>
    </submittedName>
</protein>
<accession>A0ABS3B2L5</accession>
<sequence length="102" mass="11513">MFVTIWEYEVAEGQAQAFETLYAADGAWAALFAEYPGYLGTELLRAQAPGAYLTIDRWRDEADYTHCLAYGRERYAQLDRLGDALTTAERCVGYWGLLTRSG</sequence>
<evidence type="ECO:0000313" key="2">
    <source>
        <dbReference type="EMBL" id="MBN6102555.1"/>
    </source>
</evidence>
<proteinExistence type="predicted"/>
<dbReference type="RefSeq" id="WP_179566955.1">
    <property type="nucleotide sequence ID" value="NZ_JACSQX010000002.1"/>
</dbReference>
<keyword evidence="2" id="KW-0503">Monooxygenase</keyword>
<dbReference type="InterPro" id="IPR007138">
    <property type="entry name" value="ABM_dom"/>
</dbReference>
<dbReference type="Pfam" id="PF03992">
    <property type="entry name" value="ABM"/>
    <property type="match status" value="1"/>
</dbReference>
<dbReference type="InterPro" id="IPR011008">
    <property type="entry name" value="Dimeric_a/b-barrel"/>
</dbReference>
<dbReference type="EMBL" id="JAFIWB010000008">
    <property type="protein sequence ID" value="MBN6102555.1"/>
    <property type="molecule type" value="Genomic_DNA"/>
</dbReference>
<dbReference type="GO" id="GO:0004497">
    <property type="term" value="F:monooxygenase activity"/>
    <property type="evidence" value="ECO:0007669"/>
    <property type="project" value="UniProtKB-KW"/>
</dbReference>